<evidence type="ECO:0000313" key="3">
    <source>
        <dbReference type="Proteomes" id="UP000007800"/>
    </source>
</evidence>
<evidence type="ECO:0000313" key="2">
    <source>
        <dbReference type="EMBL" id="EER05247.1"/>
    </source>
</evidence>
<name>C5LDB5_PERM5</name>
<feature type="transmembrane region" description="Helical" evidence="1">
    <location>
        <begin position="6"/>
        <end position="27"/>
    </location>
</feature>
<dbReference type="GeneID" id="9050814"/>
<accession>C5LDB5</accession>
<proteinExistence type="predicted"/>
<dbReference type="EMBL" id="GG680969">
    <property type="protein sequence ID" value="EER05247.1"/>
    <property type="molecule type" value="Genomic_DNA"/>
</dbReference>
<organism evidence="3">
    <name type="scientific">Perkinsus marinus (strain ATCC 50983 / TXsc)</name>
    <dbReference type="NCBI Taxonomy" id="423536"/>
    <lineage>
        <taxon>Eukaryota</taxon>
        <taxon>Sar</taxon>
        <taxon>Alveolata</taxon>
        <taxon>Perkinsozoa</taxon>
        <taxon>Perkinsea</taxon>
        <taxon>Perkinsida</taxon>
        <taxon>Perkinsidae</taxon>
        <taxon>Perkinsus</taxon>
    </lineage>
</organism>
<dbReference type="Proteomes" id="UP000007800">
    <property type="component" value="Unassembled WGS sequence"/>
</dbReference>
<keyword evidence="1" id="KW-1133">Transmembrane helix</keyword>
<dbReference type="RefSeq" id="XP_002773431.1">
    <property type="nucleotide sequence ID" value="XM_002773385.1"/>
</dbReference>
<gene>
    <name evidence="2" type="ORF">Pmar_PMAR027888</name>
</gene>
<keyword evidence="3" id="KW-1185">Reference proteome</keyword>
<dbReference type="AlphaFoldDB" id="C5LDB5"/>
<reference evidence="2 3" key="1">
    <citation type="submission" date="2008-07" db="EMBL/GenBank/DDBJ databases">
        <authorList>
            <person name="El-Sayed N."/>
            <person name="Caler E."/>
            <person name="Inman J."/>
            <person name="Amedeo P."/>
            <person name="Hass B."/>
            <person name="Wortman J."/>
        </authorList>
    </citation>
    <scope>NUCLEOTIDE SEQUENCE [LARGE SCALE GENOMIC DNA]</scope>
    <source>
        <strain evidence="3">ATCC 50983 / TXsc</strain>
    </source>
</reference>
<protein>
    <submittedName>
        <fullName evidence="2">Uncharacterized protein</fullName>
    </submittedName>
</protein>
<dbReference type="InParanoid" id="C5LDB5"/>
<keyword evidence="1" id="KW-0472">Membrane</keyword>
<evidence type="ECO:0000256" key="1">
    <source>
        <dbReference type="SAM" id="Phobius"/>
    </source>
</evidence>
<dbReference type="OMA" id="FPIELAC"/>
<keyword evidence="1" id="KW-0812">Transmembrane</keyword>
<sequence>MDAFVVFGAEVLIIVAVSILGIASINVEVKTPSYVCMLGCSFFMAALLGLFIIYEYLPHRLRLHRQASEFTVEDGEGLLEVDRILIRLVIGSLEAFEEYVRGHKEYVTGRSRPWTVSSPTLAILPRLIYPGGASTVEDFAVSRIDSDSSALSDASFGLCGLCLLRAEKEAPMDRGHLDSLTRGTLRDPRAAHGAVSCQAL</sequence>
<feature type="transmembrane region" description="Helical" evidence="1">
    <location>
        <begin position="34"/>
        <end position="57"/>
    </location>
</feature>